<dbReference type="Pfam" id="PF06527">
    <property type="entry name" value="TniQ"/>
    <property type="match status" value="1"/>
</dbReference>
<dbReference type="Proteomes" id="UP000008366">
    <property type="component" value="Unassembled WGS sequence"/>
</dbReference>
<dbReference type="STRING" id="1184609.KILIM_044_00070"/>
<accession>K6VK62</accession>
<evidence type="ECO:0000313" key="4">
    <source>
        <dbReference type="Proteomes" id="UP000008366"/>
    </source>
</evidence>
<sequence>MASALLRSVPGGYDIQALPIRIDPHPLEGTASWLRRAAHRYGLTPRQLLALFGITGQVTSAAALHRRLVAAAATIEQQIGVPAHALAGLDAPTTLDPLVGDYLRVYHDLAYEPRRWSRYCPDCLAGDPPIWPRAWHNPFYLVCPEHALVLRDTCPACRQRPLHALSWIGQDAPPWTCPSRLPVLRGPYGRPRRVTRPFCGHDLRTAPRRRADDRQLLAQLLLTELADRDATPMKVCGIWAPARVIGHAVLELLDAAAGTDTDTTADRLAAHLPAALRVLQQPDRDSGGRAAADQLSPTGPHAPIVAGTDLPRRARNPVLAALQLHHHGPELTPAAQLTFRCGAPLPRYPSPGPHEQDWLLLRLPEHGPHQAPLDPVRIPQVLWPGAVPSIPADSPVHAAIAALALARMGSIRPFGLIAFDLALPTRTATTVGATWRRLQRSGHWQAFLTELETLHRRLEQSPPPINYRDRRLLGEDTHLLAAALDYAADQLALDPPDPAARTRFWELFSGGDITYAPEPLRAPVLPDDDVSYRQYVAARDGLDRTCGALFHAAHEAIHRNAAIPVHGPLTWQPP</sequence>
<comment type="caution">
    <text evidence="3">The sequence shown here is derived from an EMBL/GenBank/DDBJ whole genome shotgun (WGS) entry which is preliminary data.</text>
</comment>
<dbReference type="AlphaFoldDB" id="K6VK62"/>
<dbReference type="RefSeq" id="WP_006593150.1">
    <property type="nucleotide sequence ID" value="NZ_BAHD01000044.1"/>
</dbReference>
<gene>
    <name evidence="3" type="ORF">KILIM_044_00070</name>
</gene>
<reference evidence="3 4" key="1">
    <citation type="submission" date="2012-08" db="EMBL/GenBank/DDBJ databases">
        <title>Whole genome shotgun sequence of Kineosphaera limosa NBRC 100340.</title>
        <authorList>
            <person name="Yoshida I."/>
            <person name="Isaki S."/>
            <person name="Hosoyama A."/>
            <person name="Tsuchikane K."/>
            <person name="Katsumata H."/>
            <person name="Ando Y."/>
            <person name="Ohji S."/>
            <person name="Hamada M."/>
            <person name="Tamura T."/>
            <person name="Yamazoe A."/>
            <person name="Yamazaki S."/>
            <person name="Fujita N."/>
        </authorList>
    </citation>
    <scope>NUCLEOTIDE SEQUENCE [LARGE SCALE GENOMIC DNA]</scope>
    <source>
        <strain evidence="3 4">NBRC 100340</strain>
    </source>
</reference>
<organism evidence="3 4">
    <name type="scientific">Kineosphaera limosa NBRC 100340</name>
    <dbReference type="NCBI Taxonomy" id="1184609"/>
    <lineage>
        <taxon>Bacteria</taxon>
        <taxon>Bacillati</taxon>
        <taxon>Actinomycetota</taxon>
        <taxon>Actinomycetes</taxon>
        <taxon>Micrococcales</taxon>
        <taxon>Dermatophilaceae</taxon>
        <taxon>Kineosphaera</taxon>
    </lineage>
</organism>
<dbReference type="EMBL" id="BAHD01000044">
    <property type="protein sequence ID" value="GAB96618.1"/>
    <property type="molecule type" value="Genomic_DNA"/>
</dbReference>
<feature type="region of interest" description="Disordered" evidence="1">
    <location>
        <begin position="281"/>
        <end position="308"/>
    </location>
</feature>
<keyword evidence="4" id="KW-1185">Reference proteome</keyword>
<proteinExistence type="predicted"/>
<evidence type="ECO:0000259" key="2">
    <source>
        <dbReference type="Pfam" id="PF06527"/>
    </source>
</evidence>
<dbReference type="eggNOG" id="ENOG5031QRT">
    <property type="taxonomic scope" value="Bacteria"/>
</dbReference>
<evidence type="ECO:0000313" key="3">
    <source>
        <dbReference type="EMBL" id="GAB96618.1"/>
    </source>
</evidence>
<name>K6VK62_9MICO</name>
<evidence type="ECO:0000256" key="1">
    <source>
        <dbReference type="SAM" id="MobiDB-lite"/>
    </source>
</evidence>
<dbReference type="InterPro" id="IPR009492">
    <property type="entry name" value="TniQ"/>
</dbReference>
<protein>
    <recommendedName>
        <fullName evidence="2">TniQ domain-containing protein</fullName>
    </recommendedName>
</protein>
<feature type="domain" description="TniQ" evidence="2">
    <location>
        <begin position="19"/>
        <end position="150"/>
    </location>
</feature>